<feature type="domain" description="DUF397" evidence="1">
    <location>
        <begin position="31"/>
        <end position="85"/>
    </location>
</feature>
<dbReference type="Pfam" id="PF04149">
    <property type="entry name" value="DUF397"/>
    <property type="match status" value="1"/>
</dbReference>
<evidence type="ECO:0000313" key="3">
    <source>
        <dbReference type="Proteomes" id="UP001205612"/>
    </source>
</evidence>
<dbReference type="InterPro" id="IPR007278">
    <property type="entry name" value="DUF397"/>
</dbReference>
<gene>
    <name evidence="2" type="ORF">NX794_04280</name>
</gene>
<reference evidence="2 3" key="1">
    <citation type="submission" date="2022-08" db="EMBL/GenBank/DDBJ databases">
        <authorList>
            <person name="Somphong A."/>
            <person name="Phongsopitanun W."/>
        </authorList>
    </citation>
    <scope>NUCLEOTIDE SEQUENCE [LARGE SCALE GENOMIC DNA]</scope>
    <source>
        <strain evidence="2 3">LP11</strain>
    </source>
</reference>
<accession>A0ABT2AW24</accession>
<proteinExistence type="predicted"/>
<protein>
    <submittedName>
        <fullName evidence="2">DUF397 domain-containing protein</fullName>
    </submittedName>
</protein>
<evidence type="ECO:0000259" key="1">
    <source>
        <dbReference type="Pfam" id="PF04149"/>
    </source>
</evidence>
<dbReference type="Proteomes" id="UP001205612">
    <property type="component" value="Unassembled WGS sequence"/>
</dbReference>
<dbReference type="EMBL" id="JANUGP010000002">
    <property type="protein sequence ID" value="MCS0600452.1"/>
    <property type="molecule type" value="Genomic_DNA"/>
</dbReference>
<organism evidence="2 3">
    <name type="scientific">Streptomyces pyxinicus</name>
    <dbReference type="NCBI Taxonomy" id="2970331"/>
    <lineage>
        <taxon>Bacteria</taxon>
        <taxon>Bacillati</taxon>
        <taxon>Actinomycetota</taxon>
        <taxon>Actinomycetes</taxon>
        <taxon>Kitasatosporales</taxon>
        <taxon>Streptomycetaceae</taxon>
        <taxon>Streptomyces</taxon>
    </lineage>
</organism>
<comment type="caution">
    <text evidence="2">The sequence shown here is derived from an EMBL/GenBank/DDBJ whole genome shotgun (WGS) entry which is preliminary data.</text>
</comment>
<evidence type="ECO:0000313" key="2">
    <source>
        <dbReference type="EMBL" id="MCS0600452.1"/>
    </source>
</evidence>
<sequence>MRTTPEYDLATATWFKSTYSGGSGGNCLEVARWRKSTYSGGSGGDCLEVADGSPTLVPVRDSKTPRGPKLCFSASAWEAFTSALK</sequence>
<keyword evidence="3" id="KW-1185">Reference proteome</keyword>
<dbReference type="RefSeq" id="WP_258776777.1">
    <property type="nucleotide sequence ID" value="NZ_JANUGP010000002.1"/>
</dbReference>
<name>A0ABT2AW24_9ACTN</name>